<protein>
    <submittedName>
        <fullName evidence="2">Uncharacterized protein</fullName>
    </submittedName>
</protein>
<feature type="region of interest" description="Disordered" evidence="1">
    <location>
        <begin position="43"/>
        <end position="240"/>
    </location>
</feature>
<dbReference type="EMBL" id="JAAAIN010000359">
    <property type="protein sequence ID" value="KAG0315672.1"/>
    <property type="molecule type" value="Genomic_DNA"/>
</dbReference>
<feature type="compositionally biased region" description="Pro residues" evidence="1">
    <location>
        <begin position="163"/>
        <end position="173"/>
    </location>
</feature>
<comment type="caution">
    <text evidence="2">The sequence shown here is derived from an EMBL/GenBank/DDBJ whole genome shotgun (WGS) entry which is preliminary data.</text>
</comment>
<evidence type="ECO:0000256" key="1">
    <source>
        <dbReference type="SAM" id="MobiDB-lite"/>
    </source>
</evidence>
<sequence length="240" mass="25789">MDDKLQEKFALVQQMRREKELKEAKAKESQPFDIFSIAGVTLPTSSGSGGLNMTIRHDSQSTPGSSAPVGSVKRPRKERINSTNSTNEEPIQALAGGEESTDAQKPKLKRSSMAARNDSQGSTTRSDTVERDSDVTMESGSQQQTSTTAESTGQEKTQSPSSATPPTPLPSPPNDGSSRRNSGSSSPTKLLAKDMTHNVQSRSGSIDENEEMVIDMFGRSVPRSRHHSSDEGSDSESDMA</sequence>
<feature type="compositionally biased region" description="Acidic residues" evidence="1">
    <location>
        <begin position="231"/>
        <end position="240"/>
    </location>
</feature>
<name>A0A9P6UPX8_9FUNG</name>
<accession>A0A9P6UPX8</accession>
<feature type="compositionally biased region" description="Polar residues" evidence="1">
    <location>
        <begin position="197"/>
        <end position="206"/>
    </location>
</feature>
<dbReference type="Proteomes" id="UP000823405">
    <property type="component" value="Unassembled WGS sequence"/>
</dbReference>
<feature type="compositionally biased region" description="Low complexity" evidence="1">
    <location>
        <begin position="138"/>
        <end position="162"/>
    </location>
</feature>
<keyword evidence="3" id="KW-1185">Reference proteome</keyword>
<reference evidence="2" key="1">
    <citation type="journal article" date="2020" name="Fungal Divers.">
        <title>Resolving the Mortierellaceae phylogeny through synthesis of multi-gene phylogenetics and phylogenomics.</title>
        <authorList>
            <person name="Vandepol N."/>
            <person name="Liber J."/>
            <person name="Desiro A."/>
            <person name="Na H."/>
            <person name="Kennedy M."/>
            <person name="Barry K."/>
            <person name="Grigoriev I.V."/>
            <person name="Miller A.N."/>
            <person name="O'Donnell K."/>
            <person name="Stajich J.E."/>
            <person name="Bonito G."/>
        </authorList>
    </citation>
    <scope>NUCLEOTIDE SEQUENCE</scope>
    <source>
        <strain evidence="2">NVP60</strain>
    </source>
</reference>
<evidence type="ECO:0000313" key="3">
    <source>
        <dbReference type="Proteomes" id="UP000823405"/>
    </source>
</evidence>
<dbReference type="AlphaFoldDB" id="A0A9P6UPX8"/>
<proteinExistence type="predicted"/>
<dbReference type="OrthoDB" id="446113at2759"/>
<gene>
    <name evidence="2" type="ORF">BGZ97_007963</name>
</gene>
<feature type="compositionally biased region" description="Polar residues" evidence="1">
    <location>
        <begin position="117"/>
        <end position="126"/>
    </location>
</feature>
<organism evidence="2 3">
    <name type="scientific">Linnemannia gamsii</name>
    <dbReference type="NCBI Taxonomy" id="64522"/>
    <lineage>
        <taxon>Eukaryota</taxon>
        <taxon>Fungi</taxon>
        <taxon>Fungi incertae sedis</taxon>
        <taxon>Mucoromycota</taxon>
        <taxon>Mortierellomycotina</taxon>
        <taxon>Mortierellomycetes</taxon>
        <taxon>Mortierellales</taxon>
        <taxon>Mortierellaceae</taxon>
        <taxon>Linnemannia</taxon>
    </lineage>
</organism>
<evidence type="ECO:0000313" key="2">
    <source>
        <dbReference type="EMBL" id="KAG0315672.1"/>
    </source>
</evidence>